<feature type="compositionally biased region" description="Basic and acidic residues" evidence="1">
    <location>
        <begin position="178"/>
        <end position="189"/>
    </location>
</feature>
<dbReference type="OrthoDB" id="18139at2759"/>
<organism evidence="3 4">
    <name type="scientific">Cryptococcus deuterogattii (strain R265)</name>
    <name type="common">Cryptococcus gattii VGII (strain R265)</name>
    <dbReference type="NCBI Taxonomy" id="294750"/>
    <lineage>
        <taxon>Eukaryota</taxon>
        <taxon>Fungi</taxon>
        <taxon>Dikarya</taxon>
        <taxon>Basidiomycota</taxon>
        <taxon>Agaricomycotina</taxon>
        <taxon>Tremellomycetes</taxon>
        <taxon>Tremellales</taxon>
        <taxon>Cryptococcaceae</taxon>
        <taxon>Cryptococcus</taxon>
        <taxon>Cryptococcus gattii species complex</taxon>
    </lineage>
</organism>
<dbReference type="STRING" id="294750.A0A095CAK2"/>
<accession>A0A095CAK2</accession>
<evidence type="ECO:0000313" key="3">
    <source>
        <dbReference type="EMBL" id="KGB77580.1"/>
    </source>
</evidence>
<keyword evidence="2" id="KW-0812">Transmembrane</keyword>
<dbReference type="HOGENOM" id="CLU_099163_0_0_1"/>
<keyword evidence="2" id="KW-1133">Transmembrane helix</keyword>
<feature type="region of interest" description="Disordered" evidence="1">
    <location>
        <begin position="163"/>
        <end position="189"/>
    </location>
</feature>
<dbReference type="AlphaFoldDB" id="A0A095CAK2"/>
<evidence type="ECO:0000256" key="2">
    <source>
        <dbReference type="SAM" id="Phobius"/>
    </source>
</evidence>
<dbReference type="VEuPathDB" id="FungiDB:CNBG_3418"/>
<dbReference type="PANTHER" id="PTHR28112:SF1">
    <property type="entry name" value="SRP-INDEPENDENT TARGETING PROTEIN 3"/>
    <property type="match status" value="1"/>
</dbReference>
<dbReference type="EMBL" id="CP025759">
    <property type="protein sequence ID" value="KGB77580.1"/>
    <property type="molecule type" value="Genomic_DNA"/>
</dbReference>
<evidence type="ECO:0000256" key="1">
    <source>
        <dbReference type="SAM" id="MobiDB-lite"/>
    </source>
</evidence>
<gene>
    <name evidence="3" type="ORF">CNBG_3418</name>
</gene>
<protein>
    <submittedName>
        <fullName evidence="3">Inorganic phosphate transporter pho88</fullName>
    </submittedName>
</protein>
<dbReference type="GO" id="GO:0005739">
    <property type="term" value="C:mitochondrion"/>
    <property type="evidence" value="ECO:0007669"/>
    <property type="project" value="TreeGrafter"/>
</dbReference>
<keyword evidence="4" id="KW-1185">Reference proteome</keyword>
<dbReference type="Pfam" id="PF10032">
    <property type="entry name" value="Pho88"/>
    <property type="match status" value="1"/>
</dbReference>
<dbReference type="KEGG" id="cdeu:CNBG_3418"/>
<dbReference type="PANTHER" id="PTHR28112">
    <property type="entry name" value="SRP-INDEPENDENT TARGETING PROTEIN 3"/>
    <property type="match status" value="1"/>
</dbReference>
<name>A0A095CAK2_CRYD2</name>
<dbReference type="RefSeq" id="XP_062883387.1">
    <property type="nucleotide sequence ID" value="XM_063027432.1"/>
</dbReference>
<dbReference type="PIRSF" id="PIRSF008756">
    <property type="entry name" value="P_tr_PHO88"/>
    <property type="match status" value="1"/>
</dbReference>
<dbReference type="OMA" id="NMDYDKG"/>
<dbReference type="InterPro" id="IPR012098">
    <property type="entry name" value="SND3_fun"/>
</dbReference>
<feature type="transmembrane region" description="Helical" evidence="2">
    <location>
        <begin position="31"/>
        <end position="51"/>
    </location>
</feature>
<feature type="transmembrane region" description="Helical" evidence="2">
    <location>
        <begin position="97"/>
        <end position="115"/>
    </location>
</feature>
<keyword evidence="2" id="KW-0472">Membrane</keyword>
<dbReference type="GO" id="GO:0045047">
    <property type="term" value="P:protein targeting to ER"/>
    <property type="evidence" value="ECO:0007669"/>
    <property type="project" value="InterPro"/>
</dbReference>
<dbReference type="GO" id="GO:0005783">
    <property type="term" value="C:endoplasmic reticulum"/>
    <property type="evidence" value="ECO:0007669"/>
    <property type="project" value="InterPro"/>
</dbReference>
<evidence type="ECO:0000313" key="4">
    <source>
        <dbReference type="Proteomes" id="UP000029445"/>
    </source>
</evidence>
<proteinExistence type="predicted"/>
<reference evidence="3 4" key="1">
    <citation type="journal article" date="2011" name="MBio">
        <title>Genome variation in Cryptococcus gattii, an emerging pathogen of immunocompetent hosts.</title>
        <authorList>
            <person name="D'Souza C.A."/>
            <person name="Kronstad J.W."/>
            <person name="Taylor G."/>
            <person name="Warren R."/>
            <person name="Yuen M."/>
            <person name="Hu G."/>
            <person name="Jung W.H."/>
            <person name="Sham A."/>
            <person name="Kidd S.E."/>
            <person name="Tangen K."/>
            <person name="Lee N."/>
            <person name="Zeilmaker T."/>
            <person name="Sawkins J."/>
            <person name="McVicker G."/>
            <person name="Shah S."/>
            <person name="Gnerre S."/>
            <person name="Griggs A."/>
            <person name="Zeng Q."/>
            <person name="Bartlett K."/>
            <person name="Li W."/>
            <person name="Wang X."/>
            <person name="Heitman J."/>
            <person name="Stajich J.E."/>
            <person name="Fraser J.A."/>
            <person name="Meyer W."/>
            <person name="Carter D."/>
            <person name="Schein J."/>
            <person name="Krzywinski M."/>
            <person name="Kwon-Chung K.J."/>
            <person name="Varma A."/>
            <person name="Wang J."/>
            <person name="Brunham R."/>
            <person name="Fyfe M."/>
            <person name="Ouellette B.F."/>
            <person name="Siddiqui A."/>
            <person name="Marra M."/>
            <person name="Jones S."/>
            <person name="Holt R."/>
            <person name="Birren B.W."/>
            <person name="Galagan J.E."/>
            <person name="Cuomo C.A."/>
        </authorList>
    </citation>
    <scope>NUCLEOTIDE SEQUENCE [LARGE SCALE GENOMIC DNA]</scope>
    <source>
        <strain evidence="3 4">R265</strain>
    </source>
</reference>
<sequence length="189" mass="20705">MNNPAVTNLVLSLGAMQVARRIPMDDPQVVNYLRIAYATAQLLSLGIYYYITLQIRKKNDLTVLKYVNPASPMNPDAKPELVQTTVKDYDLAETGKAIRSLLISVAIMTFLHGYMKYTQPLFIQSIMGLKGALESNPAKLHLWNKKAEGDLARPFKASGGMFESLTGKATGPQTDAASIKEAEKAGKAE</sequence>
<dbReference type="GeneID" id="88179707"/>
<dbReference type="Proteomes" id="UP000029445">
    <property type="component" value="Chromosome 1"/>
</dbReference>
<reference evidence="3 4" key="2">
    <citation type="journal article" date="2018" name="Proc. Natl. Acad. Sci.">
        <title>RNAi is a critical determinant of centromere evolution in closely related fungi.</title>
        <authorList>
            <person name="Yadav V."/>
            <person name="Sun S."/>
            <person name="Billmyre R.B."/>
            <person name="Thimmappa B.C."/>
            <person name="Shea T."/>
            <person name="Lintner R."/>
            <person name="Bakkeren G."/>
            <person name="Cuomo C.A."/>
            <person name="Heitman J."/>
            <person name="Sanyal K."/>
        </authorList>
    </citation>
    <scope>NUCLEOTIDE SEQUENCE [LARGE SCALE GENOMIC DNA]</scope>
    <source>
        <strain evidence="3 4">R265</strain>
    </source>
</reference>